<evidence type="ECO:0000256" key="10">
    <source>
        <dbReference type="ARBA" id="ARBA00024089"/>
    </source>
</evidence>
<dbReference type="InterPro" id="IPR016040">
    <property type="entry name" value="NAD(P)-bd_dom"/>
</dbReference>
<evidence type="ECO:0000259" key="12">
    <source>
        <dbReference type="Pfam" id="PF13460"/>
    </source>
</evidence>
<comment type="subcellular location">
    <subcellularLocation>
        <location evidence="1">Plastid</location>
        <location evidence="1">Chloroplast</location>
    </subcellularLocation>
</comment>
<keyword evidence="4" id="KW-0934">Plastid</keyword>
<gene>
    <name evidence="13" type="primary">DVR</name>
    <name evidence="13" type="ORF">Esi_0188_0003</name>
</gene>
<dbReference type="PANTHER" id="PTHR47378:SF1">
    <property type="entry name" value="DIVINYL CHLOROPHYLLIDE A 8-VINYL-REDUCTASE, CHLOROPLASTIC"/>
    <property type="match status" value="1"/>
</dbReference>
<keyword evidence="5" id="KW-0521">NADP</keyword>
<dbReference type="InterPro" id="IPR036291">
    <property type="entry name" value="NAD(P)-bd_dom_sf"/>
</dbReference>
<organism evidence="13 14">
    <name type="scientific">Ectocarpus siliculosus</name>
    <name type="common">Brown alga</name>
    <name type="synonym">Conferva siliculosa</name>
    <dbReference type="NCBI Taxonomy" id="2880"/>
    <lineage>
        <taxon>Eukaryota</taxon>
        <taxon>Sar</taxon>
        <taxon>Stramenopiles</taxon>
        <taxon>Ochrophyta</taxon>
        <taxon>PX clade</taxon>
        <taxon>Phaeophyceae</taxon>
        <taxon>Ectocarpales</taxon>
        <taxon>Ectocarpaceae</taxon>
        <taxon>Ectocarpus</taxon>
    </lineage>
</organism>
<comment type="pathway">
    <text evidence="2">Porphyrin-containing compound metabolism; chlorophyll biosynthesis.</text>
</comment>
<keyword evidence="7" id="KW-0560">Oxidoreductase</keyword>
<dbReference type="OMA" id="ASFIVDC"/>
<evidence type="ECO:0000256" key="6">
    <source>
        <dbReference type="ARBA" id="ARBA00022946"/>
    </source>
</evidence>
<evidence type="ECO:0000256" key="11">
    <source>
        <dbReference type="ARBA" id="ARBA00049498"/>
    </source>
</evidence>
<keyword evidence="3" id="KW-0150">Chloroplast</keyword>
<dbReference type="GO" id="GO:0033728">
    <property type="term" value="F:3,8-divinyl protochlorophyllide a 8-vinyl-reductase (NADPH) activity"/>
    <property type="evidence" value="ECO:0007669"/>
    <property type="project" value="UniProtKB-EC"/>
</dbReference>
<evidence type="ECO:0000256" key="9">
    <source>
        <dbReference type="ARBA" id="ARBA00024059"/>
    </source>
</evidence>
<keyword evidence="8" id="KW-0149">Chlorophyll biosynthesis</keyword>
<evidence type="ECO:0000256" key="1">
    <source>
        <dbReference type="ARBA" id="ARBA00004229"/>
    </source>
</evidence>
<dbReference type="Proteomes" id="UP000002630">
    <property type="component" value="Linkage Group LG10"/>
</dbReference>
<evidence type="ECO:0000256" key="4">
    <source>
        <dbReference type="ARBA" id="ARBA00022640"/>
    </source>
</evidence>
<sequence>MTVTKAAKDMTVAVAGSTGYIGKFVALECVRRGYKTIALTRNPDAVVEGAEMVVADVTDPASVDAALAGRKIDGLVSCLASRSGTKSDSFAIDYQATLNCLETAKKEGAAHFVMLSAFCVKNPILQFQKAKLKFEEKLVEAGNAGEIGYSIVRPTAFFKSVSGQLEVVQGGAPFVVFGDGTMCKCNPIAEADLATYLVDCITEKSRSNKILNIGGPDAGLTMTAQGKLLFEAVGKEPKILKVPVLLFDVIIGALDFLAAILPKQFEDPAELAKIGKYYAVEDMLTVDPSEKFGTVTLGEHYKRIAVEGNDYDPYTTLFAGKKNPTSVIANLVGNSVDVEEEQPVAK</sequence>
<dbReference type="SUPFAM" id="SSF51735">
    <property type="entry name" value="NAD(P)-binding Rossmann-fold domains"/>
    <property type="match status" value="1"/>
</dbReference>
<evidence type="ECO:0000256" key="5">
    <source>
        <dbReference type="ARBA" id="ARBA00022857"/>
    </source>
</evidence>
<evidence type="ECO:0000256" key="2">
    <source>
        <dbReference type="ARBA" id="ARBA00005173"/>
    </source>
</evidence>
<dbReference type="EMBL" id="FN648347">
    <property type="protein sequence ID" value="CBJ30364.1"/>
    <property type="molecule type" value="Genomic_DNA"/>
</dbReference>
<reference evidence="13 14" key="1">
    <citation type="journal article" date="2010" name="Nature">
        <title>The Ectocarpus genome and the independent evolution of multicellularity in brown algae.</title>
        <authorList>
            <person name="Cock J.M."/>
            <person name="Sterck L."/>
            <person name="Rouze P."/>
            <person name="Scornet D."/>
            <person name="Allen A.E."/>
            <person name="Amoutzias G."/>
            <person name="Anthouard V."/>
            <person name="Artiguenave F."/>
            <person name="Aury J.M."/>
            <person name="Badger J.H."/>
            <person name="Beszteri B."/>
            <person name="Billiau K."/>
            <person name="Bonnet E."/>
            <person name="Bothwell J.H."/>
            <person name="Bowler C."/>
            <person name="Boyen C."/>
            <person name="Brownlee C."/>
            <person name="Carrano C.J."/>
            <person name="Charrier B."/>
            <person name="Cho G.Y."/>
            <person name="Coelho S.M."/>
            <person name="Collen J."/>
            <person name="Corre E."/>
            <person name="Da Silva C."/>
            <person name="Delage L."/>
            <person name="Delaroque N."/>
            <person name="Dittami S.M."/>
            <person name="Doulbeau S."/>
            <person name="Elias M."/>
            <person name="Farnham G."/>
            <person name="Gachon C.M."/>
            <person name="Gschloessl B."/>
            <person name="Heesch S."/>
            <person name="Jabbari K."/>
            <person name="Jubin C."/>
            <person name="Kawai H."/>
            <person name="Kimura K."/>
            <person name="Kloareg B."/>
            <person name="Kupper F.C."/>
            <person name="Lang D."/>
            <person name="Le Bail A."/>
            <person name="Leblanc C."/>
            <person name="Lerouge P."/>
            <person name="Lohr M."/>
            <person name="Lopez P.J."/>
            <person name="Martens C."/>
            <person name="Maumus F."/>
            <person name="Michel G."/>
            <person name="Miranda-Saavedra D."/>
            <person name="Morales J."/>
            <person name="Moreau H."/>
            <person name="Motomura T."/>
            <person name="Nagasato C."/>
            <person name="Napoli C.A."/>
            <person name="Nelson D.R."/>
            <person name="Nyvall-Collen P."/>
            <person name="Peters A.F."/>
            <person name="Pommier C."/>
            <person name="Potin P."/>
            <person name="Poulain J."/>
            <person name="Quesneville H."/>
            <person name="Read B."/>
            <person name="Rensing S.A."/>
            <person name="Ritter A."/>
            <person name="Rousvoal S."/>
            <person name="Samanta M."/>
            <person name="Samson G."/>
            <person name="Schroeder D.C."/>
            <person name="Segurens B."/>
            <person name="Strittmatter M."/>
            <person name="Tonon T."/>
            <person name="Tregear J.W."/>
            <person name="Valentin K."/>
            <person name="von Dassow P."/>
            <person name="Yamagishi T."/>
            <person name="Van de Peer Y."/>
            <person name="Wincker P."/>
        </authorList>
    </citation>
    <scope>NUCLEOTIDE SEQUENCE [LARGE SCALE GENOMIC DNA]</scope>
    <source>
        <strain evidence="14">Ec32 / CCAP1310/4</strain>
    </source>
</reference>
<evidence type="ECO:0000256" key="3">
    <source>
        <dbReference type="ARBA" id="ARBA00022528"/>
    </source>
</evidence>
<keyword evidence="14" id="KW-1185">Reference proteome</keyword>
<dbReference type="GO" id="GO:0015995">
    <property type="term" value="P:chlorophyll biosynthetic process"/>
    <property type="evidence" value="ECO:0007669"/>
    <property type="project" value="UniProtKB-UniPathway"/>
</dbReference>
<protein>
    <recommendedName>
        <fullName evidence="10">Divinyl chlorophyllide a 8-vinyl-reductase, chloroplastic</fullName>
        <ecNumber evidence="9">1.3.1.75</ecNumber>
    </recommendedName>
</protein>
<evidence type="ECO:0000256" key="7">
    <source>
        <dbReference type="ARBA" id="ARBA00023002"/>
    </source>
</evidence>
<dbReference type="PANTHER" id="PTHR47378">
    <property type="entry name" value="DIVINYL CHLOROPHYLLIDE A 8-VINYL-REDUCTASE, CHLOROPLASTIC"/>
    <property type="match status" value="1"/>
</dbReference>
<evidence type="ECO:0000256" key="8">
    <source>
        <dbReference type="ARBA" id="ARBA00023171"/>
    </source>
</evidence>
<dbReference type="CDD" id="cd05243">
    <property type="entry name" value="SDR_a5"/>
    <property type="match status" value="1"/>
</dbReference>
<proteinExistence type="predicted"/>
<dbReference type="EC" id="1.3.1.75" evidence="9"/>
<dbReference type="AlphaFoldDB" id="D7FPA5"/>
<dbReference type="Gene3D" id="3.40.50.720">
    <property type="entry name" value="NAD(P)-binding Rossmann-like Domain"/>
    <property type="match status" value="1"/>
</dbReference>
<comment type="catalytic activity">
    <reaction evidence="11">
        <text>protochlorophyllide a + NADP(+) = 3,8-divinyl protochlorophyllide a + NADPH + H(+)</text>
        <dbReference type="Rhea" id="RHEA:48884"/>
        <dbReference type="ChEBI" id="CHEBI:15378"/>
        <dbReference type="ChEBI" id="CHEBI:57783"/>
        <dbReference type="ChEBI" id="CHEBI:58349"/>
        <dbReference type="ChEBI" id="CHEBI:58632"/>
        <dbReference type="ChEBI" id="CHEBI:83350"/>
        <dbReference type="EC" id="1.3.1.75"/>
    </reaction>
</comment>
<dbReference type="EMBL" id="FN649735">
    <property type="protein sequence ID" value="CBJ30364.1"/>
    <property type="molecule type" value="Genomic_DNA"/>
</dbReference>
<dbReference type="InterPro" id="IPR044201">
    <property type="entry name" value="DVR-like"/>
</dbReference>
<name>D7FPA5_ECTSI</name>
<dbReference type="InParanoid" id="D7FPA5"/>
<evidence type="ECO:0000313" key="14">
    <source>
        <dbReference type="Proteomes" id="UP000002630"/>
    </source>
</evidence>
<feature type="domain" description="NAD(P)-binding" evidence="12">
    <location>
        <begin position="16"/>
        <end position="203"/>
    </location>
</feature>
<keyword evidence="6" id="KW-0809">Transit peptide</keyword>
<dbReference type="Pfam" id="PF13460">
    <property type="entry name" value="NAD_binding_10"/>
    <property type="match status" value="1"/>
</dbReference>
<dbReference type="UniPathway" id="UPA00668"/>
<dbReference type="GO" id="GO:0009507">
    <property type="term" value="C:chloroplast"/>
    <property type="evidence" value="ECO:0007669"/>
    <property type="project" value="UniProtKB-SubCell"/>
</dbReference>
<evidence type="ECO:0000313" key="13">
    <source>
        <dbReference type="EMBL" id="CBJ30364.1"/>
    </source>
</evidence>
<dbReference type="eggNOG" id="KOG1203">
    <property type="taxonomic scope" value="Eukaryota"/>
</dbReference>
<accession>D7FPA5</accession>
<dbReference type="OrthoDB" id="419598at2759"/>
<dbReference type="STRING" id="2880.D7FPA5"/>